<reference evidence="2 3" key="1">
    <citation type="journal article" date="2017" name="Nat. Commun.">
        <title>Genome assembly with in vitro proximity ligation data and whole-genome triplication in lettuce.</title>
        <authorList>
            <person name="Reyes-Chin-Wo S."/>
            <person name="Wang Z."/>
            <person name="Yang X."/>
            <person name="Kozik A."/>
            <person name="Arikit S."/>
            <person name="Song C."/>
            <person name="Xia L."/>
            <person name="Froenicke L."/>
            <person name="Lavelle D.O."/>
            <person name="Truco M.J."/>
            <person name="Xia R."/>
            <person name="Zhu S."/>
            <person name="Xu C."/>
            <person name="Xu H."/>
            <person name="Xu X."/>
            <person name="Cox K."/>
            <person name="Korf I."/>
            <person name="Meyers B.C."/>
            <person name="Michelmore R.W."/>
        </authorList>
    </citation>
    <scope>NUCLEOTIDE SEQUENCE [LARGE SCALE GENOMIC DNA]</scope>
    <source>
        <strain evidence="3">cv. Salinas</strain>
        <tissue evidence="2">Seedlings</tissue>
    </source>
</reference>
<protein>
    <recommendedName>
        <fullName evidence="1">Reverse transcriptase domain-containing protein</fullName>
    </recommendedName>
</protein>
<dbReference type="AlphaFoldDB" id="A0A9R1VTV0"/>
<comment type="caution">
    <text evidence="2">The sequence shown here is derived from an EMBL/GenBank/DDBJ whole genome shotgun (WGS) entry which is preliminary data.</text>
</comment>
<dbReference type="Proteomes" id="UP000235145">
    <property type="component" value="Unassembled WGS sequence"/>
</dbReference>
<dbReference type="InterPro" id="IPR043502">
    <property type="entry name" value="DNA/RNA_pol_sf"/>
</dbReference>
<dbReference type="SUPFAM" id="SSF56672">
    <property type="entry name" value="DNA/RNA polymerases"/>
    <property type="match status" value="1"/>
</dbReference>
<organism evidence="2 3">
    <name type="scientific">Lactuca sativa</name>
    <name type="common">Garden lettuce</name>
    <dbReference type="NCBI Taxonomy" id="4236"/>
    <lineage>
        <taxon>Eukaryota</taxon>
        <taxon>Viridiplantae</taxon>
        <taxon>Streptophyta</taxon>
        <taxon>Embryophyta</taxon>
        <taxon>Tracheophyta</taxon>
        <taxon>Spermatophyta</taxon>
        <taxon>Magnoliopsida</taxon>
        <taxon>eudicotyledons</taxon>
        <taxon>Gunneridae</taxon>
        <taxon>Pentapetalae</taxon>
        <taxon>asterids</taxon>
        <taxon>campanulids</taxon>
        <taxon>Asterales</taxon>
        <taxon>Asteraceae</taxon>
        <taxon>Cichorioideae</taxon>
        <taxon>Cichorieae</taxon>
        <taxon>Lactucinae</taxon>
        <taxon>Lactuca</taxon>
    </lineage>
</organism>
<dbReference type="PANTHER" id="PTHR46890">
    <property type="entry name" value="NON-LTR RETROLELEMENT REVERSE TRANSCRIPTASE-LIKE PROTEIN-RELATED"/>
    <property type="match status" value="1"/>
</dbReference>
<dbReference type="InterPro" id="IPR000477">
    <property type="entry name" value="RT_dom"/>
</dbReference>
<accession>A0A9R1VTV0</accession>
<proteinExistence type="predicted"/>
<keyword evidence="3" id="KW-1185">Reference proteome</keyword>
<name>A0A9R1VTV0_LACSA</name>
<dbReference type="InterPro" id="IPR052343">
    <property type="entry name" value="Retrotransposon-Effector_Assoc"/>
</dbReference>
<dbReference type="Pfam" id="PF00078">
    <property type="entry name" value="RVT_1"/>
    <property type="match status" value="1"/>
</dbReference>
<dbReference type="EMBL" id="NBSK02000004">
    <property type="protein sequence ID" value="KAJ0211203.1"/>
    <property type="molecule type" value="Genomic_DNA"/>
</dbReference>
<dbReference type="PANTHER" id="PTHR46890:SF50">
    <property type="entry name" value="RNA-DIRECTED DNA POLYMERASE, EUKARYOTA, REVERSE TRANSCRIPTASE ZINC-BINDING DOMAIN PROTEIN-RELATED"/>
    <property type="match status" value="1"/>
</dbReference>
<sequence length="182" mass="20824">MRGKNALGPDGFTFKFIKTYWDTFRDDIIRCVMHFEEFGFLARGCNFCINKIISKILALRLKSVIGRVISDVQSAYVEGRNILGGPMVINALYSWAKKVDFDKAFDSINWEYLDSVLAQMRFVNKWRMWIKGCLRSSRALVIINGSPTVEFEISKGVRQGDPLSPFLFIIIMEGLHIALEEA</sequence>
<evidence type="ECO:0000313" key="2">
    <source>
        <dbReference type="EMBL" id="KAJ0211203.1"/>
    </source>
</evidence>
<gene>
    <name evidence="2" type="ORF">LSAT_V11C400178620</name>
</gene>
<evidence type="ECO:0000259" key="1">
    <source>
        <dbReference type="Pfam" id="PF00078"/>
    </source>
</evidence>
<evidence type="ECO:0000313" key="3">
    <source>
        <dbReference type="Proteomes" id="UP000235145"/>
    </source>
</evidence>
<feature type="domain" description="Reverse transcriptase" evidence="1">
    <location>
        <begin position="48"/>
        <end position="176"/>
    </location>
</feature>